<reference evidence="2" key="1">
    <citation type="submission" date="2014-03" db="EMBL/GenBank/DDBJ databases">
        <authorList>
            <person name="Aksoy S."/>
            <person name="Warren W."/>
            <person name="Wilson R.K."/>
        </authorList>
    </citation>
    <scope>NUCLEOTIDE SEQUENCE [LARGE SCALE GENOMIC DNA]</scope>
    <source>
        <strain evidence="2">IAEA</strain>
    </source>
</reference>
<dbReference type="VEuPathDB" id="VectorBase:GBRI020401"/>
<dbReference type="Proteomes" id="UP000091820">
    <property type="component" value="Unassembled WGS sequence"/>
</dbReference>
<protein>
    <submittedName>
        <fullName evidence="1">Uncharacterized protein</fullName>
    </submittedName>
</protein>
<proteinExistence type="predicted"/>
<accession>A0A1A9WHW8</accession>
<dbReference type="EnsemblMetazoa" id="GBRI020401-RA">
    <property type="protein sequence ID" value="GBRI020401-PA"/>
    <property type="gene ID" value="GBRI020401"/>
</dbReference>
<keyword evidence="2" id="KW-1185">Reference proteome</keyword>
<name>A0A1A9WHW8_9MUSC</name>
<organism evidence="1 2">
    <name type="scientific">Glossina brevipalpis</name>
    <dbReference type="NCBI Taxonomy" id="37001"/>
    <lineage>
        <taxon>Eukaryota</taxon>
        <taxon>Metazoa</taxon>
        <taxon>Ecdysozoa</taxon>
        <taxon>Arthropoda</taxon>
        <taxon>Hexapoda</taxon>
        <taxon>Insecta</taxon>
        <taxon>Pterygota</taxon>
        <taxon>Neoptera</taxon>
        <taxon>Endopterygota</taxon>
        <taxon>Diptera</taxon>
        <taxon>Brachycera</taxon>
        <taxon>Muscomorpha</taxon>
        <taxon>Hippoboscoidea</taxon>
        <taxon>Glossinidae</taxon>
        <taxon>Glossina</taxon>
    </lineage>
</organism>
<sequence>MYNNLSWCELCSTAADILSAEAVLMQHLKGFPLRYRRQHQQSSPRKLLPYISLRQCCATMIVHMLHRQCKTISNLALLKTLLIALKLVLIYRTNRLMINRTASRKLTTIIQPKG</sequence>
<evidence type="ECO:0000313" key="1">
    <source>
        <dbReference type="EnsemblMetazoa" id="GBRI020401-PA"/>
    </source>
</evidence>
<dbReference type="AlphaFoldDB" id="A0A1A9WHW8"/>
<evidence type="ECO:0000313" key="2">
    <source>
        <dbReference type="Proteomes" id="UP000091820"/>
    </source>
</evidence>
<reference evidence="1" key="2">
    <citation type="submission" date="2020-05" db="UniProtKB">
        <authorList>
            <consortium name="EnsemblMetazoa"/>
        </authorList>
    </citation>
    <scope>IDENTIFICATION</scope>
    <source>
        <strain evidence="1">IAEA</strain>
    </source>
</reference>